<accession>A0A1F6T686</accession>
<protein>
    <submittedName>
        <fullName evidence="2">ATPase</fullName>
    </submittedName>
</protein>
<dbReference type="Proteomes" id="UP000179334">
    <property type="component" value="Unassembled WGS sequence"/>
</dbReference>
<dbReference type="AlphaFoldDB" id="A0A1F6T686"/>
<dbReference type="EMBL" id="MFSR01000019">
    <property type="protein sequence ID" value="OGI40640.1"/>
    <property type="molecule type" value="Genomic_DNA"/>
</dbReference>
<feature type="coiled-coil region" evidence="1">
    <location>
        <begin position="2"/>
        <end position="29"/>
    </location>
</feature>
<evidence type="ECO:0000313" key="2">
    <source>
        <dbReference type="EMBL" id="OGI40640.1"/>
    </source>
</evidence>
<sequence length="110" mass="12880">MAEEMEDELQRLLDTELQAEALVREAELKREKMIRQALEDARTVEQQFEARLPELRASFMEKAEERAVQAVAELARRYEERRAQLRTLAKEREQEAIQAARALLLDPGRT</sequence>
<proteinExistence type="predicted"/>
<reference evidence="2 3" key="1">
    <citation type="journal article" date="2016" name="Nat. Commun.">
        <title>Thousands of microbial genomes shed light on interconnected biogeochemical processes in an aquifer system.</title>
        <authorList>
            <person name="Anantharaman K."/>
            <person name="Brown C.T."/>
            <person name="Hug L.A."/>
            <person name="Sharon I."/>
            <person name="Castelle C.J."/>
            <person name="Probst A.J."/>
            <person name="Thomas B.C."/>
            <person name="Singh A."/>
            <person name="Wilkins M.J."/>
            <person name="Karaoz U."/>
            <person name="Brodie E.L."/>
            <person name="Williams K.H."/>
            <person name="Hubbard S.S."/>
            <person name="Banfield J.F."/>
        </authorList>
    </citation>
    <scope>NUCLEOTIDE SEQUENCE [LARGE SCALE GENOMIC DNA]</scope>
</reference>
<organism evidence="2 3">
    <name type="scientific">Candidatus Muproteobacteria bacterium RBG_16_64_10</name>
    <dbReference type="NCBI Taxonomy" id="1817757"/>
    <lineage>
        <taxon>Bacteria</taxon>
        <taxon>Pseudomonadati</taxon>
        <taxon>Pseudomonadota</taxon>
        <taxon>Candidatus Muproteobacteria</taxon>
    </lineage>
</organism>
<feature type="coiled-coil region" evidence="1">
    <location>
        <begin position="60"/>
        <end position="95"/>
    </location>
</feature>
<evidence type="ECO:0000313" key="3">
    <source>
        <dbReference type="Proteomes" id="UP000179334"/>
    </source>
</evidence>
<keyword evidence="1" id="KW-0175">Coiled coil</keyword>
<comment type="caution">
    <text evidence="2">The sequence shown here is derived from an EMBL/GenBank/DDBJ whole genome shotgun (WGS) entry which is preliminary data.</text>
</comment>
<gene>
    <name evidence="2" type="ORF">A2V91_07195</name>
</gene>
<evidence type="ECO:0000256" key="1">
    <source>
        <dbReference type="SAM" id="Coils"/>
    </source>
</evidence>
<name>A0A1F6T686_9PROT</name>